<evidence type="ECO:0000313" key="6">
    <source>
        <dbReference type="Proteomes" id="UP000221165"/>
    </source>
</evidence>
<dbReference type="EMBL" id="MIGC01002528">
    <property type="protein sequence ID" value="PHJ20930.1"/>
    <property type="molecule type" value="Genomic_DNA"/>
</dbReference>
<dbReference type="GO" id="GO:0005739">
    <property type="term" value="C:mitochondrion"/>
    <property type="evidence" value="ECO:0007669"/>
    <property type="project" value="TreeGrafter"/>
</dbReference>
<keyword evidence="6" id="KW-1185">Reference proteome</keyword>
<evidence type="ECO:0000256" key="3">
    <source>
        <dbReference type="ARBA" id="ARBA00023004"/>
    </source>
</evidence>
<sequence length="396" mass="43400">MGRMKISSTKHLQASSTPLFSSSSSSSLLPLFLSPSLSSFSSPFLFSRSSFTLSSATKNRTPFILPRLLSSQLPSSLLSSFSSSSSFVLLRNLTYQRRSSSFIARSTSSSSLFFPSSSSFSPVAPTSQPLKNNSVKSFSSSSSSPSSPLSSRVAISLERRCPTQNFSCLCSYLSSSKTFYHEDTHERIRSHGGPLGSRDFPSRATSLRGKRVKRDLSTATAPLEEEEEEILSASRCSSSSPPLPSEASREKETENGREGCDKISGNFPPPREEDEEERKELSASADVEYQRAADALLKNLFIQVEQSNLEGLDDIDYQEGVLKITCEGGETIVLNKHYASKQIWYASPISGGDYFEYSAESSSGDAKTWKSLRSGRSLEEALLRELKQISSHTPHS</sequence>
<evidence type="ECO:0000256" key="1">
    <source>
        <dbReference type="ARBA" id="ARBA00008183"/>
    </source>
</evidence>
<dbReference type="GO" id="GO:0006879">
    <property type="term" value="P:intracellular iron ion homeostasis"/>
    <property type="evidence" value="ECO:0007669"/>
    <property type="project" value="TreeGrafter"/>
</dbReference>
<organism evidence="5 6">
    <name type="scientific">Cystoisospora suis</name>
    <dbReference type="NCBI Taxonomy" id="483139"/>
    <lineage>
        <taxon>Eukaryota</taxon>
        <taxon>Sar</taxon>
        <taxon>Alveolata</taxon>
        <taxon>Apicomplexa</taxon>
        <taxon>Conoidasida</taxon>
        <taxon>Coccidia</taxon>
        <taxon>Eucoccidiorida</taxon>
        <taxon>Eimeriorina</taxon>
        <taxon>Sarcocystidae</taxon>
        <taxon>Cystoisospora</taxon>
    </lineage>
</organism>
<comment type="similarity">
    <text evidence="1">Belongs to the frataxin family.</text>
</comment>
<feature type="compositionally biased region" description="Basic and acidic residues" evidence="4">
    <location>
        <begin position="247"/>
        <end position="261"/>
    </location>
</feature>
<dbReference type="OrthoDB" id="1897642at2759"/>
<keyword evidence="2" id="KW-0410">Iron transport</keyword>
<dbReference type="InterPro" id="IPR002908">
    <property type="entry name" value="Frataxin/CyaY"/>
</dbReference>
<proteinExistence type="inferred from homology"/>
<protein>
    <submittedName>
        <fullName evidence="5">Iron donor protein</fullName>
    </submittedName>
</protein>
<dbReference type="RefSeq" id="XP_067922615.1">
    <property type="nucleotide sequence ID" value="XM_068065411.1"/>
</dbReference>
<keyword evidence="2" id="KW-0813">Transport</keyword>
<feature type="compositionally biased region" description="Low complexity" evidence="4">
    <location>
        <begin position="231"/>
        <end position="240"/>
    </location>
</feature>
<evidence type="ECO:0000256" key="4">
    <source>
        <dbReference type="SAM" id="MobiDB-lite"/>
    </source>
</evidence>
<dbReference type="SUPFAM" id="SSF55387">
    <property type="entry name" value="Frataxin/Nqo15-like"/>
    <property type="match status" value="1"/>
</dbReference>
<dbReference type="InterPro" id="IPR036524">
    <property type="entry name" value="Frataxin/CyaY_sf"/>
</dbReference>
<dbReference type="VEuPathDB" id="ToxoDB:CSUI_005233"/>
<keyword evidence="2" id="KW-0406">Ion transport</keyword>
<dbReference type="Proteomes" id="UP000221165">
    <property type="component" value="Unassembled WGS sequence"/>
</dbReference>
<dbReference type="AlphaFoldDB" id="A0A2C6KK99"/>
<dbReference type="GO" id="GO:0008199">
    <property type="term" value="F:ferric iron binding"/>
    <property type="evidence" value="ECO:0007669"/>
    <property type="project" value="InterPro"/>
</dbReference>
<dbReference type="Gene3D" id="3.30.920.10">
    <property type="entry name" value="Frataxin/CyaY"/>
    <property type="match status" value="1"/>
</dbReference>
<keyword evidence="3" id="KW-0408">Iron</keyword>
<gene>
    <name evidence="5" type="ORF">CSUI_005233</name>
</gene>
<dbReference type="Pfam" id="PF01491">
    <property type="entry name" value="Frataxin_Cyay"/>
    <property type="match status" value="1"/>
</dbReference>
<comment type="caution">
    <text evidence="5">The sequence shown here is derived from an EMBL/GenBank/DDBJ whole genome shotgun (WGS) entry which is preliminary data.</text>
</comment>
<name>A0A2C6KK99_9APIC</name>
<dbReference type="GeneID" id="94428622"/>
<dbReference type="InterPro" id="IPR020895">
    <property type="entry name" value="Frataxin_CS"/>
</dbReference>
<dbReference type="PROSITE" id="PS50810">
    <property type="entry name" value="FRATAXIN_2"/>
    <property type="match status" value="1"/>
</dbReference>
<evidence type="ECO:0000256" key="2">
    <source>
        <dbReference type="ARBA" id="ARBA00022496"/>
    </source>
</evidence>
<reference evidence="5 6" key="1">
    <citation type="journal article" date="2017" name="Int. J. Parasitol.">
        <title>The genome of the protozoan parasite Cystoisospora suis and a reverse vaccinology approach to identify vaccine candidates.</title>
        <authorList>
            <person name="Palmieri N."/>
            <person name="Shrestha A."/>
            <person name="Ruttkowski B."/>
            <person name="Beck T."/>
            <person name="Vogl C."/>
            <person name="Tomley F."/>
            <person name="Blake D.P."/>
            <person name="Joachim A."/>
        </authorList>
    </citation>
    <scope>NUCLEOTIDE SEQUENCE [LARGE SCALE GENOMIC DNA]</scope>
    <source>
        <strain evidence="5 6">Wien I</strain>
    </source>
</reference>
<dbReference type="GO" id="GO:0004322">
    <property type="term" value="F:ferroxidase activity"/>
    <property type="evidence" value="ECO:0007669"/>
    <property type="project" value="TreeGrafter"/>
</dbReference>
<dbReference type="PANTHER" id="PTHR16821:SF2">
    <property type="entry name" value="FRATAXIN, MITOCHONDRIAL"/>
    <property type="match status" value="1"/>
</dbReference>
<feature type="region of interest" description="Disordered" evidence="4">
    <location>
        <begin position="185"/>
        <end position="285"/>
    </location>
</feature>
<evidence type="ECO:0000313" key="5">
    <source>
        <dbReference type="EMBL" id="PHJ20930.1"/>
    </source>
</evidence>
<dbReference type="GO" id="GO:0051537">
    <property type="term" value="F:2 iron, 2 sulfur cluster binding"/>
    <property type="evidence" value="ECO:0007669"/>
    <property type="project" value="TreeGrafter"/>
</dbReference>
<dbReference type="GO" id="GO:0016226">
    <property type="term" value="P:iron-sulfur cluster assembly"/>
    <property type="evidence" value="ECO:0007669"/>
    <property type="project" value="InterPro"/>
</dbReference>
<dbReference type="GO" id="GO:0034986">
    <property type="term" value="F:iron chaperone activity"/>
    <property type="evidence" value="ECO:0007669"/>
    <property type="project" value="TreeGrafter"/>
</dbReference>
<dbReference type="PROSITE" id="PS01344">
    <property type="entry name" value="FRATAXIN_1"/>
    <property type="match status" value="1"/>
</dbReference>
<dbReference type="PANTHER" id="PTHR16821">
    <property type="entry name" value="FRATAXIN"/>
    <property type="match status" value="1"/>
</dbReference>
<dbReference type="SMART" id="SM01219">
    <property type="entry name" value="Frataxin_Cyay"/>
    <property type="match status" value="1"/>
</dbReference>
<dbReference type="GO" id="GO:0008198">
    <property type="term" value="F:ferrous iron binding"/>
    <property type="evidence" value="ECO:0007669"/>
    <property type="project" value="TreeGrafter"/>
</dbReference>
<accession>A0A2C6KK99</accession>
<dbReference type="GO" id="GO:0006826">
    <property type="term" value="P:iron ion transport"/>
    <property type="evidence" value="ECO:0007669"/>
    <property type="project" value="UniProtKB-KW"/>
</dbReference>